<reference evidence="3" key="1">
    <citation type="submission" date="2017-10" db="EMBL/GenBank/DDBJ databases">
        <title>Rapid genome shrinkage in a self-fertile nematode reveals novel sperm competition proteins.</title>
        <authorList>
            <person name="Yin D."/>
            <person name="Schwarz E.M."/>
            <person name="Thomas C.G."/>
            <person name="Felde R.L."/>
            <person name="Korf I.F."/>
            <person name="Cutter A.D."/>
            <person name="Schartner C.M."/>
            <person name="Ralston E.J."/>
            <person name="Meyer B.J."/>
            <person name="Haag E.S."/>
        </authorList>
    </citation>
    <scope>NUCLEOTIDE SEQUENCE [LARGE SCALE GENOMIC DNA]</scope>
    <source>
        <strain evidence="3">JU1422</strain>
    </source>
</reference>
<protein>
    <submittedName>
        <fullName evidence="2">Uncharacterized protein</fullName>
    </submittedName>
</protein>
<dbReference type="EMBL" id="PDUG01000006">
    <property type="protein sequence ID" value="PIC15375.1"/>
    <property type="molecule type" value="Genomic_DNA"/>
</dbReference>
<feature type="region of interest" description="Disordered" evidence="1">
    <location>
        <begin position="109"/>
        <end position="177"/>
    </location>
</feature>
<feature type="compositionally biased region" description="Basic residues" evidence="1">
    <location>
        <begin position="140"/>
        <end position="151"/>
    </location>
</feature>
<sequence length="177" mass="19760">MQIDSESTSESLMGRKVFEGKMSSITRAVTSRLSELTNGRQRLTSEKQSVTPGQFNYIIPPAIIWEDFQAQKQEPLKVEVESEPKVEIPEKKTSPSIFSQKMSAVVRKLSPFSDDSSSSSSKDKDNASASSTSADDAKPVKKSGGRFKGTKQKMEQFKKLRRSKDRQQLIESSDDEC</sequence>
<accession>A0A2G5SJS6</accession>
<evidence type="ECO:0000313" key="2">
    <source>
        <dbReference type="EMBL" id="PIC15375.1"/>
    </source>
</evidence>
<organism evidence="2 3">
    <name type="scientific">Caenorhabditis nigoni</name>
    <dbReference type="NCBI Taxonomy" id="1611254"/>
    <lineage>
        <taxon>Eukaryota</taxon>
        <taxon>Metazoa</taxon>
        <taxon>Ecdysozoa</taxon>
        <taxon>Nematoda</taxon>
        <taxon>Chromadorea</taxon>
        <taxon>Rhabditida</taxon>
        <taxon>Rhabditina</taxon>
        <taxon>Rhabditomorpha</taxon>
        <taxon>Rhabditoidea</taxon>
        <taxon>Rhabditidae</taxon>
        <taxon>Peloderinae</taxon>
        <taxon>Caenorhabditis</taxon>
    </lineage>
</organism>
<proteinExistence type="predicted"/>
<comment type="caution">
    <text evidence="2">The sequence shown here is derived from an EMBL/GenBank/DDBJ whole genome shotgun (WGS) entry which is preliminary data.</text>
</comment>
<dbReference type="OrthoDB" id="5835895at2759"/>
<name>A0A2G5SJS6_9PELO</name>
<dbReference type="Proteomes" id="UP000230233">
    <property type="component" value="Chromosome X"/>
</dbReference>
<keyword evidence="3" id="KW-1185">Reference proteome</keyword>
<dbReference type="AlphaFoldDB" id="A0A2G5SJS6"/>
<evidence type="ECO:0000313" key="3">
    <source>
        <dbReference type="Proteomes" id="UP000230233"/>
    </source>
</evidence>
<evidence type="ECO:0000256" key="1">
    <source>
        <dbReference type="SAM" id="MobiDB-lite"/>
    </source>
</evidence>
<gene>
    <name evidence="2" type="primary">Cni-T01B4.3</name>
    <name evidence="2" type="synonym">Cnig_chr_X.g22375</name>
    <name evidence="2" type="ORF">B9Z55_022375</name>
</gene>